<dbReference type="OrthoDB" id="275909at2759"/>
<dbReference type="Proteomes" id="UP000051952">
    <property type="component" value="Unassembled WGS sequence"/>
</dbReference>
<dbReference type="OMA" id="DRMELTM"/>
<protein>
    <submittedName>
        <fullName evidence="1">Uncharacterized protein</fullName>
    </submittedName>
</protein>
<reference evidence="2" key="1">
    <citation type="submission" date="2015-09" db="EMBL/GenBank/DDBJ databases">
        <authorList>
            <consortium name="Pathogen Informatics"/>
        </authorList>
    </citation>
    <scope>NUCLEOTIDE SEQUENCE [LARGE SCALE GENOMIC DNA]</scope>
    <source>
        <strain evidence="2">Lake Konstanz</strain>
    </source>
</reference>
<keyword evidence="2" id="KW-1185">Reference proteome</keyword>
<evidence type="ECO:0000313" key="1">
    <source>
        <dbReference type="EMBL" id="CUG01793.1"/>
    </source>
</evidence>
<organism evidence="1 2">
    <name type="scientific">Bodo saltans</name>
    <name type="common">Flagellated protozoan</name>
    <dbReference type="NCBI Taxonomy" id="75058"/>
    <lineage>
        <taxon>Eukaryota</taxon>
        <taxon>Discoba</taxon>
        <taxon>Euglenozoa</taxon>
        <taxon>Kinetoplastea</taxon>
        <taxon>Metakinetoplastina</taxon>
        <taxon>Eubodonida</taxon>
        <taxon>Bodonidae</taxon>
        <taxon>Bodo</taxon>
    </lineage>
</organism>
<gene>
    <name evidence="1" type="ORF">BSAL_04635</name>
</gene>
<proteinExistence type="predicted"/>
<dbReference type="VEuPathDB" id="TriTrypDB:BSAL_04635"/>
<accession>A0A0S4IRF0</accession>
<dbReference type="AlphaFoldDB" id="A0A0S4IRF0"/>
<name>A0A0S4IRF0_BODSA</name>
<sequence>MINFTFFPSFPRTCLSKFTPAMTWFVNPAMPRVLTRITPAKLDLAMVALRERRKRVRYLGSMWHHFGDRHWMYSIMGGYNGSKIILQKTHTRHQYYHPGMYSRLGDNQWQVRTVKMKGTQYDQFGGFTRNRWDQTINGTNPVNDSGLKYHFRGLGKNEAIEFLEQWGLKYVIIDEMRKPNVVDTKYWQHKLYAHNFPWIKNPVTNAEKGDADYWWKGTETIDYSNYGATSKIGNSFTSLWKNAVAELEEPVAVLAAKGAKKSSKKAESS</sequence>
<dbReference type="EMBL" id="CYKH01000493">
    <property type="protein sequence ID" value="CUG01793.1"/>
    <property type="molecule type" value="Genomic_DNA"/>
</dbReference>
<evidence type="ECO:0000313" key="2">
    <source>
        <dbReference type="Proteomes" id="UP000051952"/>
    </source>
</evidence>